<evidence type="ECO:0000256" key="1">
    <source>
        <dbReference type="ARBA" id="ARBA00001452"/>
    </source>
</evidence>
<evidence type="ECO:0000256" key="12">
    <source>
        <dbReference type="SAM" id="SignalP"/>
    </source>
</evidence>
<evidence type="ECO:0000313" key="13">
    <source>
        <dbReference type="EMBL" id="ETR98824.1"/>
    </source>
</evidence>
<dbReference type="GO" id="GO:0009272">
    <property type="term" value="P:fungal-type cell wall biogenesis"/>
    <property type="evidence" value="ECO:0007669"/>
    <property type="project" value="TreeGrafter"/>
</dbReference>
<feature type="region of interest" description="Disordered" evidence="11">
    <location>
        <begin position="395"/>
        <end position="430"/>
    </location>
</feature>
<dbReference type="AlphaFoldDB" id="A0A024S0B2"/>
<keyword evidence="7" id="KW-0472">Membrane</keyword>
<proteinExistence type="inferred from homology"/>
<gene>
    <name evidence="13" type="ORF">M419DRAFT_103113</name>
</gene>
<dbReference type="InterPro" id="IPR014480">
    <property type="entry name" value="Mannan-1_6-alpha_mannosidase"/>
</dbReference>
<evidence type="ECO:0000256" key="2">
    <source>
        <dbReference type="ARBA" id="ARBA00004308"/>
    </source>
</evidence>
<feature type="signal peptide" evidence="12">
    <location>
        <begin position="1"/>
        <end position="25"/>
    </location>
</feature>
<dbReference type="GO" id="GO:0008496">
    <property type="term" value="F:mannan endo-1,6-alpha-mannosidase activity"/>
    <property type="evidence" value="ECO:0007669"/>
    <property type="project" value="UniProtKB-UniRule"/>
</dbReference>
<protein>
    <recommendedName>
        <fullName evidence="4 10">Mannan endo-1,6-alpha-mannosidase</fullName>
        <ecNumber evidence="4 10">3.2.1.101</ecNumber>
    </recommendedName>
</protein>
<evidence type="ECO:0000256" key="4">
    <source>
        <dbReference type="ARBA" id="ARBA00012350"/>
    </source>
</evidence>
<organism evidence="13 14">
    <name type="scientific">Hypocrea jecorina (strain ATCC 56765 / BCRC 32924 / NRRL 11460 / Rut C-30)</name>
    <name type="common">Trichoderma reesei</name>
    <dbReference type="NCBI Taxonomy" id="1344414"/>
    <lineage>
        <taxon>Eukaryota</taxon>
        <taxon>Fungi</taxon>
        <taxon>Dikarya</taxon>
        <taxon>Ascomycota</taxon>
        <taxon>Pezizomycotina</taxon>
        <taxon>Sordariomycetes</taxon>
        <taxon>Hypocreomycetidae</taxon>
        <taxon>Hypocreales</taxon>
        <taxon>Hypocreaceae</taxon>
        <taxon>Trichoderma</taxon>
    </lineage>
</organism>
<evidence type="ECO:0000256" key="8">
    <source>
        <dbReference type="ARBA" id="ARBA00023180"/>
    </source>
</evidence>
<evidence type="ECO:0000256" key="3">
    <source>
        <dbReference type="ARBA" id="ARBA00009699"/>
    </source>
</evidence>
<comment type="similarity">
    <text evidence="3 10">Belongs to the glycosyl hydrolase 76 family.</text>
</comment>
<dbReference type="PANTHER" id="PTHR12145">
    <property type="entry name" value="MANNAN ENDO-1,6-ALPHA-MANNOSIDASE DCW1"/>
    <property type="match status" value="1"/>
</dbReference>
<comment type="subcellular location">
    <subcellularLocation>
        <location evidence="2">Endomembrane system</location>
    </subcellularLocation>
</comment>
<evidence type="ECO:0000256" key="7">
    <source>
        <dbReference type="ARBA" id="ARBA00023136"/>
    </source>
</evidence>
<feature type="compositionally biased region" description="Gly residues" evidence="11">
    <location>
        <begin position="395"/>
        <end position="408"/>
    </location>
</feature>
<dbReference type="PANTHER" id="PTHR12145:SF41">
    <property type="entry name" value="MANNAN ENDO-1,6-ALPHA-MANNOSIDASE"/>
    <property type="match status" value="1"/>
</dbReference>
<evidence type="ECO:0000256" key="9">
    <source>
        <dbReference type="ARBA" id="ARBA00023295"/>
    </source>
</evidence>
<dbReference type="GO" id="GO:0012505">
    <property type="term" value="C:endomembrane system"/>
    <property type="evidence" value="ECO:0007669"/>
    <property type="project" value="UniProtKB-SubCell"/>
</dbReference>
<evidence type="ECO:0000313" key="14">
    <source>
        <dbReference type="Proteomes" id="UP000024376"/>
    </source>
</evidence>
<dbReference type="SUPFAM" id="SSF48208">
    <property type="entry name" value="Six-hairpin glycosidases"/>
    <property type="match status" value="1"/>
</dbReference>
<dbReference type="EC" id="3.2.1.101" evidence="4 10"/>
<dbReference type="InterPro" id="IPR005198">
    <property type="entry name" value="Glyco_hydro_76"/>
</dbReference>
<sequence length="456" mass="47634">MQRAALAVALLGASVGAIKIDFTDAASVKNGASTIAYGLVKYYRGNETGQVPGILPEPYYWWESGALFNTLIDYWAQTGDDTYNAVTKQGLLWQVGEGNNFMPVNQTASEANDDQGVWALAALSAAESGFPSPAADQPQWLDLARNVFDDFVARWDTKTCGGGLRWQIFTFNAGYDYKNSASSGVFFDLAARLYLQTKNSTYSHWASEVFEWEHKVGLISDSYDVFDGVRTEACGTVDKIQNSMNAGIFLHGAAAMYNATSSSEWKTRVDGLLKGVQSTFVKDGVLFEAACEGQGTCNVDMQAYKSFLARGLKATSELAPHTGQTIRPLLLSSAKAAAAACAGTTTKMYLGKPNTVCGFSWIAKNGQVFDGKIGVGEQLNALSAVISTISGGAAAGGDDGEGSSGGNGTSTAGPSKTSGTAGPVTASVKPPSAGTRVAANAVAAVVVLGGVVVGLL</sequence>
<name>A0A024S0B2_HYPJR</name>
<comment type="catalytic activity">
    <reaction evidence="1 10">
        <text>Random hydrolysis of (1-&gt;6)-alpha-D-mannosidic linkages in unbranched (1-&gt;6)-mannans.</text>
        <dbReference type="EC" id="3.2.1.101"/>
    </reaction>
</comment>
<dbReference type="EMBL" id="KI911160">
    <property type="protein sequence ID" value="ETR98824.1"/>
    <property type="molecule type" value="Genomic_DNA"/>
</dbReference>
<dbReference type="Proteomes" id="UP000024376">
    <property type="component" value="Unassembled WGS sequence"/>
</dbReference>
<feature type="chain" id="PRO_5001533501" description="Mannan endo-1,6-alpha-mannosidase" evidence="12">
    <location>
        <begin position="26"/>
        <end position="456"/>
    </location>
</feature>
<evidence type="ECO:0000256" key="11">
    <source>
        <dbReference type="SAM" id="MobiDB-lite"/>
    </source>
</evidence>
<keyword evidence="8" id="KW-0325">Glycoprotein</keyword>
<keyword evidence="9 10" id="KW-0326">Glycosidase</keyword>
<keyword evidence="5 12" id="KW-0732">Signal</keyword>
<dbReference type="HOGENOM" id="CLU_025694_1_2_1"/>
<evidence type="ECO:0000256" key="5">
    <source>
        <dbReference type="ARBA" id="ARBA00022729"/>
    </source>
</evidence>
<dbReference type="GO" id="GO:0016052">
    <property type="term" value="P:carbohydrate catabolic process"/>
    <property type="evidence" value="ECO:0007669"/>
    <property type="project" value="InterPro"/>
</dbReference>
<reference evidence="14" key="1">
    <citation type="journal article" date="2013" name="Ind. Biotechnol.">
        <title>Comparative genomics analysis of Trichoderma reesei strains.</title>
        <authorList>
            <person name="Koike H."/>
            <person name="Aerts A."/>
            <person name="LaButti K."/>
            <person name="Grigoriev I.V."/>
            <person name="Baker S.E."/>
        </authorList>
    </citation>
    <scope>NUCLEOTIDE SEQUENCE [LARGE SCALE GENOMIC DNA]</scope>
    <source>
        <strain evidence="14">ATCC 56765 / BCRC 32924 / NRRL 11460 / Rut C-30</strain>
    </source>
</reference>
<dbReference type="PIRSF" id="PIRSF016302">
    <property type="entry name" value="Man_a_manosd"/>
    <property type="match status" value="1"/>
</dbReference>
<dbReference type="OrthoDB" id="4187847at2759"/>
<dbReference type="InterPro" id="IPR008928">
    <property type="entry name" value="6-hairpin_glycosidase_sf"/>
</dbReference>
<keyword evidence="6 10" id="KW-0378">Hydrolase</keyword>
<accession>A0A024S0B2</accession>
<dbReference type="Pfam" id="PF03663">
    <property type="entry name" value="Glyco_hydro_76"/>
    <property type="match status" value="1"/>
</dbReference>
<evidence type="ECO:0000256" key="6">
    <source>
        <dbReference type="ARBA" id="ARBA00022801"/>
    </source>
</evidence>
<evidence type="ECO:0000256" key="10">
    <source>
        <dbReference type="PIRNR" id="PIRNR016302"/>
    </source>
</evidence>
<dbReference type="FunFam" id="1.50.10.20:FF:000006">
    <property type="entry name" value="Mannan endo-1,6-alpha-mannosidase"/>
    <property type="match status" value="1"/>
</dbReference>
<dbReference type="Gene3D" id="1.50.10.20">
    <property type="match status" value="1"/>
</dbReference>
<dbReference type="KEGG" id="trr:M419DRAFT_103113"/>